<proteinExistence type="predicted"/>
<reference evidence="1" key="1">
    <citation type="journal article" date="2015" name="Genome Biol. Evol.">
        <title>Organellar Genomes of White Spruce (Picea glauca): Assembly and Annotation.</title>
        <authorList>
            <person name="Jackman S.D."/>
            <person name="Warren R.L."/>
            <person name="Gibb E.A."/>
            <person name="Vandervalk B.P."/>
            <person name="Mohamadi H."/>
            <person name="Chu J."/>
            <person name="Raymond A."/>
            <person name="Pleasance S."/>
            <person name="Coope R."/>
            <person name="Wildung M.R."/>
            <person name="Ritland C.E."/>
            <person name="Bousquet J."/>
            <person name="Jones S.J."/>
            <person name="Bohlmann J."/>
            <person name="Birol I."/>
        </authorList>
    </citation>
    <scope>NUCLEOTIDE SEQUENCE [LARGE SCALE GENOMIC DNA]</scope>
    <source>
        <tissue evidence="1">Flushing bud</tissue>
    </source>
</reference>
<name>A0A101LVX8_PICGL</name>
<comment type="caution">
    <text evidence="1">The sequence shown here is derived from an EMBL/GenBank/DDBJ whole genome shotgun (WGS) entry which is preliminary data.</text>
</comment>
<sequence length="76" mass="8778">MALSISRSRYGHTFPRVGVQFILKVDSLPILPDRRRGACHLLNHFSNYSLEKGVFPLLNRVYPPSLYNELIESLTY</sequence>
<gene>
    <name evidence="1" type="ORF">ABT39_MTgene1855</name>
</gene>
<dbReference type="AlphaFoldDB" id="A0A101LVX8"/>
<dbReference type="EMBL" id="LKAM01000012">
    <property type="protein sequence ID" value="KUM46349.1"/>
    <property type="molecule type" value="Genomic_DNA"/>
</dbReference>
<geneLocation type="mitochondrion" evidence="1"/>
<accession>A0A101LVX8</accession>
<protein>
    <submittedName>
        <fullName evidence="1">Uncharacterized protein</fullName>
    </submittedName>
</protein>
<evidence type="ECO:0000313" key="1">
    <source>
        <dbReference type="EMBL" id="KUM46349.1"/>
    </source>
</evidence>
<keyword evidence="1" id="KW-0496">Mitochondrion</keyword>
<organism evidence="1">
    <name type="scientific">Picea glauca</name>
    <name type="common">White spruce</name>
    <name type="synonym">Pinus glauca</name>
    <dbReference type="NCBI Taxonomy" id="3330"/>
    <lineage>
        <taxon>Eukaryota</taxon>
        <taxon>Viridiplantae</taxon>
        <taxon>Streptophyta</taxon>
        <taxon>Embryophyta</taxon>
        <taxon>Tracheophyta</taxon>
        <taxon>Spermatophyta</taxon>
        <taxon>Pinopsida</taxon>
        <taxon>Pinidae</taxon>
        <taxon>Conifers I</taxon>
        <taxon>Pinales</taxon>
        <taxon>Pinaceae</taxon>
        <taxon>Picea</taxon>
    </lineage>
</organism>